<dbReference type="eggNOG" id="COG0419">
    <property type="taxonomic scope" value="Bacteria"/>
</dbReference>
<keyword evidence="2" id="KW-0812">Transmembrane</keyword>
<dbReference type="EMBL" id="CP001098">
    <property type="protein sequence ID" value="ACL69395.1"/>
    <property type="molecule type" value="Genomic_DNA"/>
</dbReference>
<keyword evidence="1" id="KW-0175">Coiled coil</keyword>
<dbReference type="SUPFAM" id="SSF52540">
    <property type="entry name" value="P-loop containing nucleoside triphosphate hydrolases"/>
    <property type="match status" value="2"/>
</dbReference>
<proteinExistence type="predicted"/>
<feature type="coiled-coil region" evidence="1">
    <location>
        <begin position="319"/>
        <end position="360"/>
    </location>
</feature>
<dbReference type="InterPro" id="IPR038729">
    <property type="entry name" value="Rad50/SbcC_AAA"/>
</dbReference>
<protein>
    <recommendedName>
        <fullName evidence="3">Rad50/SbcC-type AAA domain-containing protein</fullName>
    </recommendedName>
</protein>
<evidence type="ECO:0000256" key="2">
    <source>
        <dbReference type="SAM" id="Phobius"/>
    </source>
</evidence>
<organism evidence="4 5">
    <name type="scientific">Halothermothrix orenii (strain H 168 / OCM 544 / DSM 9562)</name>
    <dbReference type="NCBI Taxonomy" id="373903"/>
    <lineage>
        <taxon>Bacteria</taxon>
        <taxon>Bacillati</taxon>
        <taxon>Bacillota</taxon>
        <taxon>Clostridia</taxon>
        <taxon>Halanaerobiales</taxon>
        <taxon>Halothermotrichaceae</taxon>
        <taxon>Halothermothrix</taxon>
    </lineage>
</organism>
<accession>B8D2G8</accession>
<name>B8D2G8_HALOH</name>
<dbReference type="KEGG" id="hor:Hore_06380"/>
<dbReference type="STRING" id="373903.Hore_06380"/>
<gene>
    <name evidence="4" type="ordered locus">Hore_06380</name>
</gene>
<evidence type="ECO:0000256" key="1">
    <source>
        <dbReference type="SAM" id="Coils"/>
    </source>
</evidence>
<sequence length="968" mass="113361">MRIKSLYIKDFGIFREQKLEKIAPGMVVIGGPNRAGKTTFLNIIRYLWFGFPSKKTLPPALRKYEVEADIALDNEDEYNIYVEGQAPPKITAIRANSDQIKSFEELVGVDEFTYHRLFTIPLNELNKIPSGVEDEERIQSLLLGAGLKEILLIPRIKDELYKKAYNIGRKHGNPRYGQFKPYFDRIKEGIKNRQKALSQVREYEKIKDKLSKVNFEINELENSTIPDLEHRLTLLDVLHNNYQDFQQLNKLKISLNRPEIKDLLLNFPVELVERVKGLKDKYLNLKENYNNLKTEFKIETGVQDVKNNIEKLLDHDDRIKTMFQKLSGLREKVKQYKKQKENLTRNRNELFIEMEQINSAWQSFKDLKEIKTDAIEQKDLEDCLINYTELSNTRNNYLKEINELEDEKARLEEQLKSISEKHVVINLGKYFILALIITISGAGLSIINPVMGIIIGTGGVSVLALYWWYKGFLTRVSYERKEDLNQRLKDINGKLNYKNSEFNKIQDRLSSVINKFHGYSQKLGLKEESPPELVRLYFDKVQGLKKKIKGWQQRIEDNEKYARELDERLFEIIKLLTSFPDISGGEIVNYFLNLKNYDYRITYSDKLFSAVEELYEYLQLARRIKEQEEKLAGVTREIVDLIKPNNQEKLMEEITIFFKRAEDYEKYAEMRSEARLLEVKITGNLNTRRVRNSLEYAAVNNILVNIDRNYIKSNDGSGLINILDKLYRDYTSQKDIEKDFRQTETRLEKVSGKLENLKEERKLLQDKLKELSTVEKLHNAQAQIDEGRNRLQYLAEKYALYKTATYLLDQVQNRFIERARETLLSDASNLFNQITGGEYKKILPPDNLLKIDFQAVLSNGNTQKTVNVLSRGTREQLYLAIRVSRLRQIKPPLPVIIDDSLVNFDSRHLEKTIEILSDLAETHQVFILTCHHRLVDYIERKNHKTQFWKLEKGVFNPSSGAELKTVLK</sequence>
<feature type="coiled-coil region" evidence="1">
    <location>
        <begin position="387"/>
        <end position="421"/>
    </location>
</feature>
<dbReference type="RefSeq" id="WP_012635583.1">
    <property type="nucleotide sequence ID" value="NC_011899.1"/>
</dbReference>
<feature type="transmembrane region" description="Helical" evidence="2">
    <location>
        <begin position="450"/>
        <end position="469"/>
    </location>
</feature>
<feature type="coiled-coil region" evidence="1">
    <location>
        <begin position="740"/>
        <end position="797"/>
    </location>
</feature>
<feature type="transmembrane region" description="Helical" evidence="2">
    <location>
        <begin position="423"/>
        <end position="444"/>
    </location>
</feature>
<dbReference type="Pfam" id="PF13476">
    <property type="entry name" value="AAA_23"/>
    <property type="match status" value="1"/>
</dbReference>
<dbReference type="InterPro" id="IPR027417">
    <property type="entry name" value="P-loop_NTPase"/>
</dbReference>
<dbReference type="OrthoDB" id="9764467at2"/>
<reference evidence="4 5" key="1">
    <citation type="journal article" date="2009" name="PLoS ONE">
        <title>Genome analysis of the anaerobic thermohalophilic bacterium Halothermothrix orenii.</title>
        <authorList>
            <person name="Mavromatis K."/>
            <person name="Ivanova N."/>
            <person name="Anderson I."/>
            <person name="Lykidis A."/>
            <person name="Hooper S.D."/>
            <person name="Sun H."/>
            <person name="Kunin V."/>
            <person name="Lapidus A."/>
            <person name="Hugenholtz P."/>
            <person name="Patel B."/>
            <person name="Kyrpides N.C."/>
        </authorList>
    </citation>
    <scope>NUCLEOTIDE SEQUENCE [LARGE SCALE GENOMIC DNA]</scope>
    <source>
        <strain evidence="5">H 168 / OCM 544 / DSM 9562</strain>
    </source>
</reference>
<evidence type="ECO:0000313" key="5">
    <source>
        <dbReference type="Proteomes" id="UP000000719"/>
    </source>
</evidence>
<dbReference type="HOGENOM" id="CLU_329220_0_0_9"/>
<dbReference type="PANTHER" id="PTHR41259:SF1">
    <property type="entry name" value="DOUBLE-STRAND BREAK REPAIR RAD50 ATPASE, PUTATIVE-RELATED"/>
    <property type="match status" value="1"/>
</dbReference>
<dbReference type="PANTHER" id="PTHR41259">
    <property type="entry name" value="DOUBLE-STRAND BREAK REPAIR RAD50 ATPASE, PUTATIVE-RELATED"/>
    <property type="match status" value="1"/>
</dbReference>
<keyword evidence="2" id="KW-1133">Transmembrane helix</keyword>
<keyword evidence="5" id="KW-1185">Reference proteome</keyword>
<keyword evidence="2" id="KW-0472">Membrane</keyword>
<evidence type="ECO:0000259" key="3">
    <source>
        <dbReference type="Pfam" id="PF13476"/>
    </source>
</evidence>
<feature type="domain" description="Rad50/SbcC-type AAA" evidence="3">
    <location>
        <begin position="5"/>
        <end position="222"/>
    </location>
</feature>
<evidence type="ECO:0000313" key="4">
    <source>
        <dbReference type="EMBL" id="ACL69395.1"/>
    </source>
</evidence>
<dbReference type="Proteomes" id="UP000000719">
    <property type="component" value="Chromosome"/>
</dbReference>
<dbReference type="AlphaFoldDB" id="B8D2G8"/>
<dbReference type="Gene3D" id="3.40.50.300">
    <property type="entry name" value="P-loop containing nucleotide triphosphate hydrolases"/>
    <property type="match status" value="2"/>
</dbReference>